<dbReference type="Proteomes" id="UP000198734">
    <property type="component" value="Unassembled WGS sequence"/>
</dbReference>
<evidence type="ECO:0000313" key="3">
    <source>
        <dbReference type="Proteomes" id="UP000198734"/>
    </source>
</evidence>
<protein>
    <recommendedName>
        <fullName evidence="4">Lipoprotein</fullName>
    </recommendedName>
</protein>
<name>A0A1I5UT59_9BACI</name>
<feature type="chain" id="PRO_5038376950" description="Lipoprotein" evidence="1">
    <location>
        <begin position="22"/>
        <end position="133"/>
    </location>
</feature>
<keyword evidence="3" id="KW-1185">Reference proteome</keyword>
<evidence type="ECO:0000313" key="2">
    <source>
        <dbReference type="EMBL" id="SFP98380.1"/>
    </source>
</evidence>
<dbReference type="RefSeq" id="WP_093533914.1">
    <property type="nucleotide sequence ID" value="NZ_FOXU01000001.1"/>
</dbReference>
<feature type="signal peptide" evidence="1">
    <location>
        <begin position="1"/>
        <end position="21"/>
    </location>
</feature>
<keyword evidence="1" id="KW-0732">Signal</keyword>
<sequence length="133" mass="15128">MIFVKKLTLVAIFLVTLLLFACQSNKNNIMFVGEDENWSSKVTVNQTASDETYYIQINYKGHGMQNIEAFSYSVKTKDNSVFDFSEINTSLSKEGIYQKDLPISNSPSISVDDELVIKVEWNGNSEDFSLIYK</sequence>
<reference evidence="3" key="1">
    <citation type="submission" date="2016-10" db="EMBL/GenBank/DDBJ databases">
        <authorList>
            <person name="Varghese N."/>
            <person name="Submissions S."/>
        </authorList>
    </citation>
    <scope>NUCLEOTIDE SEQUENCE [LARGE SCALE GENOMIC DNA]</scope>
    <source>
        <strain evidence="3">DSM 11706</strain>
    </source>
</reference>
<dbReference type="AlphaFoldDB" id="A0A1I5UT59"/>
<evidence type="ECO:0008006" key="4">
    <source>
        <dbReference type="Google" id="ProtNLM"/>
    </source>
</evidence>
<accession>A0A1I5UT59</accession>
<organism evidence="2 3">
    <name type="scientific">Psychrobacillus psychrotolerans</name>
    <dbReference type="NCBI Taxonomy" id="126156"/>
    <lineage>
        <taxon>Bacteria</taxon>
        <taxon>Bacillati</taxon>
        <taxon>Bacillota</taxon>
        <taxon>Bacilli</taxon>
        <taxon>Bacillales</taxon>
        <taxon>Bacillaceae</taxon>
        <taxon>Psychrobacillus</taxon>
    </lineage>
</organism>
<dbReference type="STRING" id="126156.SAMN05421670_0531"/>
<gene>
    <name evidence="2" type="ORF">SAMN05421670_0531</name>
</gene>
<dbReference type="PROSITE" id="PS51257">
    <property type="entry name" value="PROKAR_LIPOPROTEIN"/>
    <property type="match status" value="1"/>
</dbReference>
<proteinExistence type="predicted"/>
<dbReference type="EMBL" id="FOXU01000001">
    <property type="protein sequence ID" value="SFP98380.1"/>
    <property type="molecule type" value="Genomic_DNA"/>
</dbReference>
<evidence type="ECO:0000256" key="1">
    <source>
        <dbReference type="SAM" id="SignalP"/>
    </source>
</evidence>